<evidence type="ECO:0000256" key="1">
    <source>
        <dbReference type="ARBA" id="ARBA00004370"/>
    </source>
</evidence>
<dbReference type="RefSeq" id="XP_007880063.1">
    <property type="nucleotide sequence ID" value="XM_007881872.1"/>
</dbReference>
<evidence type="ECO:0000313" key="6">
    <source>
        <dbReference type="Proteomes" id="UP000053664"/>
    </source>
</evidence>
<sequence>MSNSVSDRVSSFISHNNPLKSTSVHNELDRAAAWNYGPVSILAAFAGSHLILQHRLPKLFYGVDDNVYPRQDLHGDRAERHVATGKLTRAQLNRLRRWEAAHYNSVDHLPVFVGAVLSLQLAGVPNRLTNRVCAVYLAARAAYAGLYITVESEGLSWLRTLAWWTSNLTCIYAFVESAKRINHNVGTGTVAL</sequence>
<dbReference type="GO" id="GO:0016020">
    <property type="term" value="C:membrane"/>
    <property type="evidence" value="ECO:0007669"/>
    <property type="project" value="UniProtKB-SubCell"/>
</dbReference>
<evidence type="ECO:0000256" key="4">
    <source>
        <dbReference type="ARBA" id="ARBA00023136"/>
    </source>
</evidence>
<evidence type="ECO:0000256" key="3">
    <source>
        <dbReference type="ARBA" id="ARBA00022989"/>
    </source>
</evidence>
<keyword evidence="4" id="KW-0472">Membrane</keyword>
<evidence type="ECO:0000313" key="5">
    <source>
        <dbReference type="EMBL" id="EPQ28019.1"/>
    </source>
</evidence>
<dbReference type="AlphaFoldDB" id="A0A061H6F4"/>
<dbReference type="OrthoDB" id="2122304at2759"/>
<dbReference type="KEGG" id="pfp:PFL1_04346"/>
<dbReference type="GeneID" id="19318451"/>
<dbReference type="EMBL" id="KE361636">
    <property type="protein sequence ID" value="EPQ28019.1"/>
    <property type="molecule type" value="Genomic_DNA"/>
</dbReference>
<dbReference type="PANTHER" id="PTHR35371:SF2">
    <property type="entry name" value="MAPEG FAMILY PROTEIN"/>
    <property type="match status" value="1"/>
</dbReference>
<protein>
    <submittedName>
        <fullName evidence="5">Uncharacterized protein</fullName>
    </submittedName>
</protein>
<dbReference type="SUPFAM" id="SSF161084">
    <property type="entry name" value="MAPEG domain-like"/>
    <property type="match status" value="1"/>
</dbReference>
<reference evidence="5 6" key="1">
    <citation type="journal article" date="2013" name="Plant Cell">
        <title>The transition from a phytopathogenic smut ancestor to an anamorphic biocontrol agent deciphered by comparative whole-genome analysis.</title>
        <authorList>
            <person name="Lefebvre F."/>
            <person name="Joly D.L."/>
            <person name="Labbe C."/>
            <person name="Teichmann B."/>
            <person name="Linning R."/>
            <person name="Belzile F."/>
            <person name="Bakkeren G."/>
            <person name="Belanger R.R."/>
        </authorList>
    </citation>
    <scope>NUCLEOTIDE SEQUENCE [LARGE SCALE GENOMIC DNA]</scope>
    <source>
        <strain evidence="5 6">PF-1</strain>
    </source>
</reference>
<organism evidence="5 6">
    <name type="scientific">Pseudozyma flocculosa PF-1</name>
    <dbReference type="NCBI Taxonomy" id="1277687"/>
    <lineage>
        <taxon>Eukaryota</taxon>
        <taxon>Fungi</taxon>
        <taxon>Dikarya</taxon>
        <taxon>Basidiomycota</taxon>
        <taxon>Ustilaginomycotina</taxon>
        <taxon>Ustilaginomycetes</taxon>
        <taxon>Ustilaginales</taxon>
        <taxon>Ustilaginaceae</taxon>
        <taxon>Pseudozyma</taxon>
    </lineage>
</organism>
<dbReference type="Gene3D" id="1.20.120.550">
    <property type="entry name" value="Membrane associated eicosanoid/glutathione metabolism-like domain"/>
    <property type="match status" value="1"/>
</dbReference>
<keyword evidence="3" id="KW-1133">Transmembrane helix</keyword>
<dbReference type="InterPro" id="IPR023352">
    <property type="entry name" value="MAPEG-like_dom_sf"/>
</dbReference>
<dbReference type="PANTHER" id="PTHR35371">
    <property type="entry name" value="INNER MEMBRANE PROTEIN"/>
    <property type="match status" value="1"/>
</dbReference>
<dbReference type="eggNOG" id="ENOG502SE3P">
    <property type="taxonomic scope" value="Eukaryota"/>
</dbReference>
<accession>A0A061H6F4</accession>
<dbReference type="InterPro" id="IPR001129">
    <property type="entry name" value="Membr-assoc_MAPEG"/>
</dbReference>
<dbReference type="Pfam" id="PF01124">
    <property type="entry name" value="MAPEG"/>
    <property type="match status" value="1"/>
</dbReference>
<comment type="subcellular location">
    <subcellularLocation>
        <location evidence="1">Membrane</location>
    </subcellularLocation>
</comment>
<keyword evidence="2" id="KW-0812">Transmembrane</keyword>
<dbReference type="Proteomes" id="UP000053664">
    <property type="component" value="Unassembled WGS sequence"/>
</dbReference>
<name>A0A061H6F4_9BASI</name>
<gene>
    <name evidence="5" type="ORF">PFL1_04346</name>
</gene>
<dbReference type="HOGENOM" id="CLU_110778_4_0_1"/>
<proteinExistence type="predicted"/>
<evidence type="ECO:0000256" key="2">
    <source>
        <dbReference type="ARBA" id="ARBA00022692"/>
    </source>
</evidence>